<feature type="transmembrane region" description="Helical" evidence="4">
    <location>
        <begin position="23"/>
        <end position="50"/>
    </location>
</feature>
<evidence type="ECO:0000256" key="1">
    <source>
        <dbReference type="ARBA" id="ARBA00008655"/>
    </source>
</evidence>
<evidence type="ECO:0000256" key="2">
    <source>
        <dbReference type="ARBA" id="ARBA00022679"/>
    </source>
</evidence>
<evidence type="ECO:0000313" key="6">
    <source>
        <dbReference type="Proteomes" id="UP000095287"/>
    </source>
</evidence>
<accession>A0A1I7Z831</accession>
<dbReference type="GO" id="GO:0005783">
    <property type="term" value="C:endoplasmic reticulum"/>
    <property type="evidence" value="ECO:0007669"/>
    <property type="project" value="TreeGrafter"/>
</dbReference>
<keyword evidence="4" id="KW-0812">Transmembrane</keyword>
<feature type="transmembrane region" description="Helical" evidence="4">
    <location>
        <begin position="62"/>
        <end position="84"/>
    </location>
</feature>
<dbReference type="PANTHER" id="PTHR10983:SF16">
    <property type="entry name" value="LYSOCARDIOLIPIN ACYLTRANSFERASE 1"/>
    <property type="match status" value="1"/>
</dbReference>
<feature type="domain" description="Phospholipid/glycerol acyltransferase" evidence="5">
    <location>
        <begin position="95"/>
        <end position="219"/>
    </location>
</feature>
<feature type="transmembrane region" description="Helical" evidence="4">
    <location>
        <begin position="352"/>
        <end position="371"/>
    </location>
</feature>
<keyword evidence="3" id="KW-0012">Acyltransferase</keyword>
<dbReference type="CDD" id="cd07990">
    <property type="entry name" value="LPLAT_LCLAT1-like"/>
    <property type="match status" value="1"/>
</dbReference>
<dbReference type="InterPro" id="IPR032098">
    <property type="entry name" value="Acyltransf_C"/>
</dbReference>
<dbReference type="Proteomes" id="UP000095287">
    <property type="component" value="Unplaced"/>
</dbReference>
<comment type="similarity">
    <text evidence="1">Belongs to the 1-acyl-sn-glycerol-3-phosphate acyltransferase family.</text>
</comment>
<dbReference type="GO" id="GO:0036149">
    <property type="term" value="P:phosphatidylinositol acyl-chain remodeling"/>
    <property type="evidence" value="ECO:0007669"/>
    <property type="project" value="TreeGrafter"/>
</dbReference>
<evidence type="ECO:0000259" key="5">
    <source>
        <dbReference type="SMART" id="SM00563"/>
    </source>
</evidence>
<keyword evidence="4" id="KW-0472">Membrane</keyword>
<evidence type="ECO:0000313" key="7">
    <source>
        <dbReference type="WBParaSite" id="L893_g23722.t1"/>
    </source>
</evidence>
<keyword evidence="2" id="KW-0808">Transferase</keyword>
<dbReference type="GO" id="GO:0016746">
    <property type="term" value="F:acyltransferase activity"/>
    <property type="evidence" value="ECO:0007669"/>
    <property type="project" value="UniProtKB-KW"/>
</dbReference>
<keyword evidence="6" id="KW-1185">Reference proteome</keyword>
<reference evidence="7" key="1">
    <citation type="submission" date="2016-11" db="UniProtKB">
        <authorList>
            <consortium name="WormBaseParasite"/>
        </authorList>
    </citation>
    <scope>IDENTIFICATION</scope>
</reference>
<proteinExistence type="inferred from homology"/>
<dbReference type="Pfam" id="PF16076">
    <property type="entry name" value="Acyltransf_C"/>
    <property type="match status" value="1"/>
</dbReference>
<dbReference type="WBParaSite" id="L893_g23722.t1">
    <property type="protein sequence ID" value="L893_g23722.t1"/>
    <property type="gene ID" value="L893_g23722"/>
</dbReference>
<dbReference type="InterPro" id="IPR002123">
    <property type="entry name" value="Plipid/glycerol_acylTrfase"/>
</dbReference>
<dbReference type="AlphaFoldDB" id="A0A1I7Z831"/>
<organism evidence="6 7">
    <name type="scientific">Steinernema glaseri</name>
    <dbReference type="NCBI Taxonomy" id="37863"/>
    <lineage>
        <taxon>Eukaryota</taxon>
        <taxon>Metazoa</taxon>
        <taxon>Ecdysozoa</taxon>
        <taxon>Nematoda</taxon>
        <taxon>Chromadorea</taxon>
        <taxon>Rhabditida</taxon>
        <taxon>Tylenchina</taxon>
        <taxon>Panagrolaimomorpha</taxon>
        <taxon>Strongyloidoidea</taxon>
        <taxon>Steinernematidae</taxon>
        <taxon>Steinernema</taxon>
    </lineage>
</organism>
<dbReference type="SMART" id="SM00563">
    <property type="entry name" value="PlsC"/>
    <property type="match status" value="1"/>
</dbReference>
<dbReference type="PANTHER" id="PTHR10983">
    <property type="entry name" value="1-ACYLGLYCEROL-3-PHOSPHATE ACYLTRANSFERASE-RELATED"/>
    <property type="match status" value="1"/>
</dbReference>
<keyword evidence="4" id="KW-1133">Transmembrane helix</keyword>
<protein>
    <submittedName>
        <fullName evidence="7">PlsC domain-containing protein</fullName>
    </submittedName>
</protein>
<dbReference type="Pfam" id="PF01553">
    <property type="entry name" value="Acyltransferase"/>
    <property type="match status" value="1"/>
</dbReference>
<evidence type="ECO:0000256" key="3">
    <source>
        <dbReference type="ARBA" id="ARBA00023315"/>
    </source>
</evidence>
<name>A0A1I7Z831_9BILA</name>
<feature type="transmembrane region" description="Helical" evidence="4">
    <location>
        <begin position="328"/>
        <end position="346"/>
    </location>
</feature>
<dbReference type="SUPFAM" id="SSF69593">
    <property type="entry name" value="Glycerol-3-phosphate (1)-acyltransferase"/>
    <property type="match status" value="1"/>
</dbReference>
<evidence type="ECO:0000256" key="4">
    <source>
        <dbReference type="SAM" id="Phobius"/>
    </source>
</evidence>
<sequence length="391" mass="45735">MALDPHQCERSAGGGLPPIVRGVAFAVIVLSTAFLGPTTWILPFLPMLFLSHSWWRITIDRFVGSWFIFITRVLELCFGLKVTVAGDRIEHGKPGLIIMNHPTGLDWLFFWNALLQMDWRLLTTLKVVLKEVIKKVPGAGWGMQLNTLLFLNRRMEEDRKRIKDMVEYWARTENNYQVLMYPEGTTICEDTLQKSRKWGEKHGLPKFDHVLHPRVNGFVLMVQKMRQLKSIDYIYDVTLAYNDVVMESELEIFKGNSPKDIRYYVEKFRIGDLPKDDKGLADWLNERWRLKEERLRAFHDQPKDTRQLSNGKDVETFKYSDKVQEIRSTWTTIWFFFLAASIYAITCYPRAMLLHLAVSSAVFLAALRYYGGFDKLQVEVRKWQLSKPKTQ</sequence>